<gene>
    <name evidence="4" type="ORF">KCU76_g3027</name>
</gene>
<dbReference type="PANTHER" id="PTHR24173:SF74">
    <property type="entry name" value="ANKYRIN REPEAT DOMAIN-CONTAINING PROTEIN 16"/>
    <property type="match status" value="1"/>
</dbReference>
<accession>A0A9P8ESU3</accession>
<dbReference type="InterPro" id="IPR002110">
    <property type="entry name" value="Ankyrin_rpt"/>
</dbReference>
<dbReference type="AlphaFoldDB" id="A0A9P8ESU3"/>
<evidence type="ECO:0000256" key="3">
    <source>
        <dbReference type="PROSITE-ProRule" id="PRU00023"/>
    </source>
</evidence>
<dbReference type="PANTHER" id="PTHR24173">
    <property type="entry name" value="ANKYRIN REPEAT CONTAINING"/>
    <property type="match status" value="1"/>
</dbReference>
<name>A0A9P8ESU3_AURME</name>
<feature type="repeat" description="ANK" evidence="3">
    <location>
        <begin position="438"/>
        <end position="470"/>
    </location>
</feature>
<evidence type="ECO:0000256" key="2">
    <source>
        <dbReference type="ARBA" id="ARBA00023043"/>
    </source>
</evidence>
<feature type="non-terminal residue" evidence="4">
    <location>
        <position position="1"/>
    </location>
</feature>
<dbReference type="PROSITE" id="PS50088">
    <property type="entry name" value="ANK_REPEAT"/>
    <property type="match status" value="4"/>
</dbReference>
<dbReference type="PROSITE" id="PS50297">
    <property type="entry name" value="ANK_REP_REGION"/>
    <property type="match status" value="2"/>
</dbReference>
<evidence type="ECO:0000256" key="1">
    <source>
        <dbReference type="ARBA" id="ARBA00022737"/>
    </source>
</evidence>
<protein>
    <recommendedName>
        <fullName evidence="6">Ankyrin repeat protein</fullName>
    </recommendedName>
</protein>
<feature type="repeat" description="ANK" evidence="3">
    <location>
        <begin position="470"/>
        <end position="502"/>
    </location>
</feature>
<sequence>MLSIEEFQAALSDPGALMVSTDDMIGCCCGLVEVDKGMNTLRLTHPSVREYLETLPQFSKNEMSSAIVERCLAANLNHRGTRSDKLANYAAIYWALHCENANEASRLGGILSEFLFDRDHFDDWLGVLETKLADVDINSDLATKLHAVQSEPTSPLLAYRESSDPVYAAISSGNEEIASMILEKGYKFSSQQKFEECLNLAAFKGHADLMLSMLQGINSVFSPKQTHDVLQVALRVQEAVQLLLKDHANIRSRGRYRNAFQAAMYGASKNVVKILIEHGSEWDLSLRNQWMQRMPVPGRLLLPEPWRESWSDQARPLEAATLTGNLSLVQLLVQLLIGKGAPIDFAARHGHDEVVDCLLDAGADLDMSSRCFASALHAAIQGSNFLLAKELLERGAKIDQFWGPRYGNCLQICSDQGDLPGVKFLIDNGASINGPRGLNGTALQLSSDGGHIEIVKLLISHDADLEAHGEMGTALQAAAAKGHLDVVQLLFENGAKVNTKHGPNGSALHAASAVTQDKLDLVQLLLEAGAHVNDLDAALRTPLYLCDCRGETTLIHD</sequence>
<dbReference type="Pfam" id="PF12796">
    <property type="entry name" value="Ank_2"/>
    <property type="match status" value="2"/>
</dbReference>
<proteinExistence type="predicted"/>
<reference evidence="4" key="1">
    <citation type="journal article" date="2021" name="J Fungi (Basel)">
        <title>Virulence traits and population genomics of the black yeast Aureobasidium melanogenum.</title>
        <authorList>
            <person name="Cernosa A."/>
            <person name="Sun X."/>
            <person name="Gostincar C."/>
            <person name="Fang C."/>
            <person name="Gunde-Cimerman N."/>
            <person name="Song Z."/>
        </authorList>
    </citation>
    <scope>NUCLEOTIDE SEQUENCE</scope>
    <source>
        <strain evidence="4">EXF-9911</strain>
    </source>
</reference>
<organism evidence="4 5">
    <name type="scientific">Aureobasidium melanogenum</name>
    <name type="common">Aureobasidium pullulans var. melanogenum</name>
    <dbReference type="NCBI Taxonomy" id="46634"/>
    <lineage>
        <taxon>Eukaryota</taxon>
        <taxon>Fungi</taxon>
        <taxon>Dikarya</taxon>
        <taxon>Ascomycota</taxon>
        <taxon>Pezizomycotina</taxon>
        <taxon>Dothideomycetes</taxon>
        <taxon>Dothideomycetidae</taxon>
        <taxon>Dothideales</taxon>
        <taxon>Saccotheciaceae</taxon>
        <taxon>Aureobasidium</taxon>
    </lineage>
</organism>
<reference evidence="4" key="2">
    <citation type="submission" date="2021-08" db="EMBL/GenBank/DDBJ databases">
        <authorList>
            <person name="Gostincar C."/>
            <person name="Sun X."/>
            <person name="Song Z."/>
            <person name="Gunde-Cimerman N."/>
        </authorList>
    </citation>
    <scope>NUCLEOTIDE SEQUENCE</scope>
    <source>
        <strain evidence="4">EXF-9911</strain>
    </source>
</reference>
<evidence type="ECO:0000313" key="4">
    <source>
        <dbReference type="EMBL" id="KAG9697399.1"/>
    </source>
</evidence>
<dbReference type="Proteomes" id="UP000779574">
    <property type="component" value="Unassembled WGS sequence"/>
</dbReference>
<feature type="repeat" description="ANK" evidence="3">
    <location>
        <begin position="503"/>
        <end position="537"/>
    </location>
</feature>
<dbReference type="OrthoDB" id="427518at2759"/>
<evidence type="ECO:0000313" key="5">
    <source>
        <dbReference type="Proteomes" id="UP000779574"/>
    </source>
</evidence>
<dbReference type="Gene3D" id="1.25.40.20">
    <property type="entry name" value="Ankyrin repeat-containing domain"/>
    <property type="match status" value="2"/>
</dbReference>
<feature type="repeat" description="ANK" evidence="3">
    <location>
        <begin position="338"/>
        <end position="370"/>
    </location>
</feature>
<dbReference type="SMART" id="SM00248">
    <property type="entry name" value="ANK"/>
    <property type="match status" value="9"/>
</dbReference>
<dbReference type="InterPro" id="IPR036770">
    <property type="entry name" value="Ankyrin_rpt-contain_sf"/>
</dbReference>
<dbReference type="Pfam" id="PF00023">
    <property type="entry name" value="Ank"/>
    <property type="match status" value="1"/>
</dbReference>
<dbReference type="SUPFAM" id="SSF48403">
    <property type="entry name" value="Ankyrin repeat"/>
    <property type="match status" value="2"/>
</dbReference>
<keyword evidence="1" id="KW-0677">Repeat</keyword>
<dbReference type="EMBL" id="JAHFXF010000078">
    <property type="protein sequence ID" value="KAG9697399.1"/>
    <property type="molecule type" value="Genomic_DNA"/>
</dbReference>
<evidence type="ECO:0008006" key="6">
    <source>
        <dbReference type="Google" id="ProtNLM"/>
    </source>
</evidence>
<comment type="caution">
    <text evidence="4">The sequence shown here is derived from an EMBL/GenBank/DDBJ whole genome shotgun (WGS) entry which is preliminary data.</text>
</comment>
<keyword evidence="2 3" id="KW-0040">ANK repeat</keyword>